<proteinExistence type="inferred from homology"/>
<feature type="compositionally biased region" description="Basic and acidic residues" evidence="3">
    <location>
        <begin position="381"/>
        <end position="391"/>
    </location>
</feature>
<feature type="compositionally biased region" description="Acidic residues" evidence="3">
    <location>
        <begin position="18"/>
        <end position="28"/>
    </location>
</feature>
<evidence type="ECO:0000256" key="1">
    <source>
        <dbReference type="ARBA" id="ARBA00005736"/>
    </source>
</evidence>
<comment type="caution">
    <text evidence="5">The sequence shown here is derived from an EMBL/GenBank/DDBJ whole genome shotgun (WGS) entry which is preliminary data.</text>
</comment>
<dbReference type="PANTHER" id="PTHR21027:SF1">
    <property type="entry name" value="TRNA-SPLICING ENDONUCLEASE SUBUNIT SEN54"/>
    <property type="match status" value="1"/>
</dbReference>
<dbReference type="AlphaFoldDB" id="A0A4T0FNL8"/>
<evidence type="ECO:0000313" key="5">
    <source>
        <dbReference type="EMBL" id="TIA90031.1"/>
    </source>
</evidence>
<gene>
    <name evidence="5" type="ORF">E3P99_01745</name>
</gene>
<dbReference type="InterPro" id="IPR024336">
    <property type="entry name" value="tRNA_splic_suSen54_N"/>
</dbReference>
<sequence>MDAEHIKFAQNAAIASDSDSDDSADDQVPDYRQLASLGGKGKESYIPRRGEKEFEPSGLRIQQKALDESRDAMFNAIDGDRQSSNKNMSIGLWSNAHSRASVVIQRGTHFSSLGHPIRNTPAKSTSNTIDKVAAETRLQLLPEETLYMVERGSLLCYEYDWSDNNDRMLKLSTDDTAVTQRFQSLPPFSAQRAFDCCIGKDGLTLSKYTVYAQLKRLGYIVKRAHNEQSTHVPSQTMWQSVSRVLRSTAVSALYPLSAIARLFTAIFTFRVSSLLGSRSCFLSPHQNYDSIFKALRLIPWGYDDTEELQQRLSEQEQHEFDVTWHVWRPSSNFKKTAPPPPDFRIVVVDAQKSSLPSIEQFAHMFSQQPYSSPPLTRKQRLAKERNEKDSNKNANQVVERGWLYKWWNRKHIEQEEFEKRKTPGVMFPALKFGKRNVVLAVVDSGTASWMQFGEGQFGEFPLY</sequence>
<feature type="region of interest" description="Disordered" evidence="3">
    <location>
        <begin position="368"/>
        <end position="394"/>
    </location>
</feature>
<protein>
    <recommendedName>
        <fullName evidence="4">tRNA-splicing endonuclease subunit Sen54 N-terminal domain-containing protein</fullName>
    </recommendedName>
</protein>
<evidence type="ECO:0000313" key="6">
    <source>
        <dbReference type="Proteomes" id="UP000310189"/>
    </source>
</evidence>
<dbReference type="GO" id="GO:0000214">
    <property type="term" value="C:tRNA-intron endonuclease complex"/>
    <property type="evidence" value="ECO:0007669"/>
    <property type="project" value="TreeGrafter"/>
</dbReference>
<dbReference type="GO" id="GO:0000379">
    <property type="term" value="P:tRNA-type intron splice site recognition and cleavage"/>
    <property type="evidence" value="ECO:0007669"/>
    <property type="project" value="TreeGrafter"/>
</dbReference>
<evidence type="ECO:0000256" key="2">
    <source>
        <dbReference type="ARBA" id="ARBA00022694"/>
    </source>
</evidence>
<name>A0A4T0FNL8_9BASI</name>
<accession>A0A4T0FNL8</accession>
<dbReference type="InterPro" id="IPR024337">
    <property type="entry name" value="tRNA_splic_suSen54"/>
</dbReference>
<dbReference type="OrthoDB" id="408683at2759"/>
<dbReference type="Pfam" id="PF12928">
    <property type="entry name" value="tRNA_int_end_N2"/>
    <property type="match status" value="1"/>
</dbReference>
<feature type="compositionally biased region" description="Basic and acidic residues" evidence="3">
    <location>
        <begin position="40"/>
        <end position="52"/>
    </location>
</feature>
<dbReference type="PANTHER" id="PTHR21027">
    <property type="entry name" value="TRNA-SPLICING ENDONUCLEASE SUBUNIT SEN54"/>
    <property type="match status" value="1"/>
</dbReference>
<feature type="domain" description="tRNA-splicing endonuclease subunit Sen54 N-terminal" evidence="4">
    <location>
        <begin position="74"/>
        <end position="157"/>
    </location>
</feature>
<dbReference type="EMBL" id="SPNW01000022">
    <property type="protein sequence ID" value="TIA90031.1"/>
    <property type="molecule type" value="Genomic_DNA"/>
</dbReference>
<evidence type="ECO:0000256" key="3">
    <source>
        <dbReference type="SAM" id="MobiDB-lite"/>
    </source>
</evidence>
<comment type="similarity">
    <text evidence="1">Belongs to the SEN54 family.</text>
</comment>
<organism evidence="5 6">
    <name type="scientific">Wallemia hederae</name>
    <dbReference type="NCBI Taxonomy" id="1540922"/>
    <lineage>
        <taxon>Eukaryota</taxon>
        <taxon>Fungi</taxon>
        <taxon>Dikarya</taxon>
        <taxon>Basidiomycota</taxon>
        <taxon>Wallemiomycotina</taxon>
        <taxon>Wallemiomycetes</taxon>
        <taxon>Wallemiales</taxon>
        <taxon>Wallemiaceae</taxon>
        <taxon>Wallemia</taxon>
    </lineage>
</organism>
<dbReference type="Proteomes" id="UP000310189">
    <property type="component" value="Unassembled WGS sequence"/>
</dbReference>
<evidence type="ECO:0000259" key="4">
    <source>
        <dbReference type="Pfam" id="PF12928"/>
    </source>
</evidence>
<keyword evidence="6" id="KW-1185">Reference proteome</keyword>
<reference evidence="5 6" key="1">
    <citation type="submission" date="2019-03" db="EMBL/GenBank/DDBJ databases">
        <title>Sequencing 23 genomes of Wallemia ichthyophaga.</title>
        <authorList>
            <person name="Gostincar C."/>
        </authorList>
    </citation>
    <scope>NUCLEOTIDE SEQUENCE [LARGE SCALE GENOMIC DNA]</scope>
    <source>
        <strain evidence="5 6">EXF-5753</strain>
    </source>
</reference>
<feature type="region of interest" description="Disordered" evidence="3">
    <location>
        <begin position="10"/>
        <end position="52"/>
    </location>
</feature>
<keyword evidence="2" id="KW-0819">tRNA processing</keyword>